<reference evidence="1" key="1">
    <citation type="submission" date="2020-06" db="EMBL/GenBank/DDBJ databases">
        <title>WGS assembly of Ceratodon purpureus strain R40.</title>
        <authorList>
            <person name="Carey S.B."/>
            <person name="Jenkins J."/>
            <person name="Shu S."/>
            <person name="Lovell J.T."/>
            <person name="Sreedasyam A."/>
            <person name="Maumus F."/>
            <person name="Tiley G.P."/>
            <person name="Fernandez-Pozo N."/>
            <person name="Barry K."/>
            <person name="Chen C."/>
            <person name="Wang M."/>
            <person name="Lipzen A."/>
            <person name="Daum C."/>
            <person name="Saski C.A."/>
            <person name="Payton A.C."/>
            <person name="Mcbreen J.C."/>
            <person name="Conrad R.E."/>
            <person name="Kollar L.M."/>
            <person name="Olsson S."/>
            <person name="Huttunen S."/>
            <person name="Landis J.B."/>
            <person name="Wickett N.J."/>
            <person name="Johnson M.G."/>
            <person name="Rensing S.A."/>
            <person name="Grimwood J."/>
            <person name="Schmutz J."/>
            <person name="Mcdaniel S.F."/>
        </authorList>
    </citation>
    <scope>NUCLEOTIDE SEQUENCE</scope>
    <source>
        <strain evidence="1">R40</strain>
    </source>
</reference>
<protein>
    <submittedName>
        <fullName evidence="1">Uncharacterized protein</fullName>
    </submittedName>
</protein>
<dbReference type="EMBL" id="CM026431">
    <property type="protein sequence ID" value="KAG0559543.1"/>
    <property type="molecule type" value="Genomic_DNA"/>
</dbReference>
<evidence type="ECO:0000313" key="2">
    <source>
        <dbReference type="Proteomes" id="UP000822688"/>
    </source>
</evidence>
<organism evidence="1 2">
    <name type="scientific">Ceratodon purpureus</name>
    <name type="common">Fire moss</name>
    <name type="synonym">Dicranum purpureum</name>
    <dbReference type="NCBI Taxonomy" id="3225"/>
    <lineage>
        <taxon>Eukaryota</taxon>
        <taxon>Viridiplantae</taxon>
        <taxon>Streptophyta</taxon>
        <taxon>Embryophyta</taxon>
        <taxon>Bryophyta</taxon>
        <taxon>Bryophytina</taxon>
        <taxon>Bryopsida</taxon>
        <taxon>Dicranidae</taxon>
        <taxon>Pseudoditrichales</taxon>
        <taxon>Ditrichaceae</taxon>
        <taxon>Ceratodon</taxon>
    </lineage>
</organism>
<keyword evidence="2" id="KW-1185">Reference proteome</keyword>
<gene>
    <name evidence="1" type="ORF">KC19_10G113100</name>
</gene>
<name>A0A8T0GKK2_CERPU</name>
<dbReference type="Proteomes" id="UP000822688">
    <property type="component" value="Chromosome 10"/>
</dbReference>
<comment type="caution">
    <text evidence="1">The sequence shown here is derived from an EMBL/GenBank/DDBJ whole genome shotgun (WGS) entry which is preliminary data.</text>
</comment>
<sequence length="132" mass="15120">MGMSKVCESNSHDLVLSKSYINAVFVIYCWTQLSQGDISWFPYRKTSESPNQIIQRWSRQTGDKCARETKRKMNTIRLHSDVVQLPKTLHCNVTYMLHDAGLTSLLHQRLSHLVKKGFPILGSERGETQLGL</sequence>
<proteinExistence type="predicted"/>
<accession>A0A8T0GKK2</accession>
<evidence type="ECO:0000313" key="1">
    <source>
        <dbReference type="EMBL" id="KAG0559543.1"/>
    </source>
</evidence>
<dbReference type="AlphaFoldDB" id="A0A8T0GKK2"/>